<evidence type="ECO:0000256" key="1">
    <source>
        <dbReference type="ARBA" id="ARBA00022649"/>
    </source>
</evidence>
<protein>
    <recommendedName>
        <fullName evidence="5">DUF1778 domain-containing protein</fullName>
    </recommendedName>
</protein>
<dbReference type="InterPro" id="IPR014795">
    <property type="entry name" value="TacA_1-like"/>
</dbReference>
<keyword evidence="1" id="KW-1277">Toxin-antitoxin system</keyword>
<keyword evidence="4" id="KW-1185">Reference proteome</keyword>
<dbReference type="AlphaFoldDB" id="A0A1G5SHS3"/>
<accession>A0A1G5SHS3</accession>
<organism evidence="3 4">
    <name type="scientific">Nitrosomonas mobilis</name>
    <dbReference type="NCBI Taxonomy" id="51642"/>
    <lineage>
        <taxon>Bacteria</taxon>
        <taxon>Pseudomonadati</taxon>
        <taxon>Pseudomonadota</taxon>
        <taxon>Betaproteobacteria</taxon>
        <taxon>Nitrosomonadales</taxon>
        <taxon>Nitrosomonadaceae</taxon>
        <taxon>Nitrosomonas</taxon>
    </lineage>
</organism>
<dbReference type="PANTHER" id="PTHR35401">
    <property type="entry name" value="COPG FAMILY HELIX-TURN-HELIX PROTEIN-RELATED-RELATED"/>
    <property type="match status" value="1"/>
</dbReference>
<evidence type="ECO:0008006" key="5">
    <source>
        <dbReference type="Google" id="ProtNLM"/>
    </source>
</evidence>
<dbReference type="Proteomes" id="UP000198729">
    <property type="component" value="Unassembled WGS sequence"/>
</dbReference>
<dbReference type="InterPro" id="IPR010985">
    <property type="entry name" value="Ribbon_hlx_hlx"/>
</dbReference>
<name>A0A1G5SHS3_9PROT</name>
<sequence>MYYFNVYNYKGLTMPRIPIETNDRMSLRIASEEKSLLMRAAALQHTNLTEFVINNAVSVARKIINENEILELNERDSLHVLDLLDNPPAPNEKLMSAAFSLPKRA</sequence>
<evidence type="ECO:0000313" key="4">
    <source>
        <dbReference type="Proteomes" id="UP000198729"/>
    </source>
</evidence>
<dbReference type="PANTHER" id="PTHR35401:SF2">
    <property type="entry name" value="ABC-TYPE TRANSPORT SYSTEM"/>
    <property type="match status" value="1"/>
</dbReference>
<dbReference type="Pfam" id="PF08681">
    <property type="entry name" value="TacA1"/>
    <property type="match status" value="1"/>
</dbReference>
<dbReference type="Gene3D" id="1.20.5.780">
    <property type="entry name" value="Single helix bin"/>
    <property type="match status" value="1"/>
</dbReference>
<evidence type="ECO:0000313" key="3">
    <source>
        <dbReference type="EMBL" id="SCZ86756.1"/>
    </source>
</evidence>
<dbReference type="SUPFAM" id="SSF47598">
    <property type="entry name" value="Ribbon-helix-helix"/>
    <property type="match status" value="1"/>
</dbReference>
<proteinExistence type="inferred from homology"/>
<dbReference type="STRING" id="51642.NSMM_730006"/>
<dbReference type="GO" id="GO:0006355">
    <property type="term" value="P:regulation of DNA-templated transcription"/>
    <property type="evidence" value="ECO:0007669"/>
    <property type="project" value="InterPro"/>
</dbReference>
<dbReference type="EMBL" id="FMWO01000084">
    <property type="protein sequence ID" value="SCZ86756.1"/>
    <property type="molecule type" value="Genomic_DNA"/>
</dbReference>
<comment type="similarity">
    <text evidence="2">Belongs to the TacA antitoxin family.</text>
</comment>
<gene>
    <name evidence="3" type="ORF">NSMM_730006</name>
</gene>
<reference evidence="3 4" key="1">
    <citation type="submission" date="2016-10" db="EMBL/GenBank/DDBJ databases">
        <authorList>
            <person name="de Groot N.N."/>
        </authorList>
    </citation>
    <scope>NUCLEOTIDE SEQUENCE [LARGE SCALE GENOMIC DNA]</scope>
    <source>
        <strain evidence="3">1</strain>
    </source>
</reference>
<evidence type="ECO:0000256" key="2">
    <source>
        <dbReference type="ARBA" id="ARBA00049988"/>
    </source>
</evidence>